<keyword evidence="17" id="KW-0456">Lyase</keyword>
<evidence type="ECO:0000256" key="17">
    <source>
        <dbReference type="ARBA" id="ARBA00023239"/>
    </source>
</evidence>
<dbReference type="CDD" id="cd08195">
    <property type="entry name" value="DHQS"/>
    <property type="match status" value="1"/>
</dbReference>
<evidence type="ECO:0000256" key="2">
    <source>
        <dbReference type="ARBA" id="ARBA00001911"/>
    </source>
</evidence>
<reference evidence="21" key="1">
    <citation type="journal article" date="2017" name="Protist">
        <title>Diversity of the Photosynthetic Paulinella Species, with the Description of Paulinella micropora sp. nov. and the Chromatophore Genome Sequence for strain KR01.</title>
        <authorList>
            <person name="Lhee D."/>
            <person name="Yang E.C."/>
            <person name="Kim J.I."/>
            <person name="Nakayama T."/>
            <person name="Zuccarello G."/>
            <person name="Andersen R.A."/>
            <person name="Yoon H.S."/>
        </authorList>
    </citation>
    <scope>NUCLEOTIDE SEQUENCE</scope>
    <source>
        <strain evidence="22">FK01</strain>
        <strain evidence="21">KR01</strain>
    </source>
</reference>
<dbReference type="InterPro" id="IPR030960">
    <property type="entry name" value="DHQS/DOIS_N"/>
</dbReference>
<reference evidence="23 24" key="2">
    <citation type="submission" date="2019-06" db="EMBL/GenBank/DDBJ databases">
        <title>A hidden player of endosymbiotic evolution: DNA virus triggered massive gene transfer.</title>
        <authorList>
            <person name="Matsuo M."/>
            <person name="Katahata A."/>
            <person name="Tachikawa M."/>
            <person name="Minakuchi Y."/>
            <person name="Noguchi H."/>
            <person name="Toyoda A."/>
            <person name="Fujiyama A."/>
            <person name="Suzuki Y."/>
            <person name="Satoh S."/>
            <person name="Nakayama T."/>
            <person name="Kamikawa R."/>
            <person name="Nomura M."/>
            <person name="Inagaki Y."/>
            <person name="Ishida K."/>
            <person name="Obokata J."/>
        </authorList>
    </citation>
    <scope>NUCLEOTIDE SEQUENCE [LARGE SCALE GENOMIC DNA]</scope>
    <source>
        <strain evidence="23 24">MYN1</strain>
    </source>
</reference>
<dbReference type="HAMAP" id="MF_00110">
    <property type="entry name" value="DHQ_synthase"/>
    <property type="match status" value="1"/>
</dbReference>
<dbReference type="SUPFAM" id="SSF56796">
    <property type="entry name" value="Dehydroquinate synthase-like"/>
    <property type="match status" value="1"/>
</dbReference>
<accession>A0A1L5YAY8</accession>
<organism evidence="21">
    <name type="scientific">Paulinella micropora</name>
    <dbReference type="NCBI Taxonomy" id="1928728"/>
    <lineage>
        <taxon>Eukaryota</taxon>
        <taxon>Sar</taxon>
        <taxon>Rhizaria</taxon>
        <taxon>Cercozoa</taxon>
        <taxon>Imbricatea</taxon>
        <taxon>Silicofilosea</taxon>
        <taxon>Euglyphida</taxon>
        <taxon>Paulinellidae</taxon>
        <taxon>Paulinella</taxon>
    </lineage>
</organism>
<dbReference type="FunFam" id="3.40.50.1970:FF:000007">
    <property type="entry name" value="Pentafunctional AROM polypeptide"/>
    <property type="match status" value="1"/>
</dbReference>
<evidence type="ECO:0000256" key="5">
    <source>
        <dbReference type="ARBA" id="ARBA00004496"/>
    </source>
</evidence>
<keyword evidence="13" id="KW-0547">Nucleotide-binding</keyword>
<dbReference type="GO" id="GO:0000166">
    <property type="term" value="F:nucleotide binding"/>
    <property type="evidence" value="ECO:0007669"/>
    <property type="project" value="UniProtKB-KW"/>
</dbReference>
<keyword evidence="16" id="KW-0057">Aromatic amino acid biosynthesis</keyword>
<evidence type="ECO:0000259" key="20">
    <source>
        <dbReference type="Pfam" id="PF24621"/>
    </source>
</evidence>
<evidence type="ECO:0000256" key="16">
    <source>
        <dbReference type="ARBA" id="ARBA00023141"/>
    </source>
</evidence>
<dbReference type="Pfam" id="PF24621">
    <property type="entry name" value="DHQS_C"/>
    <property type="match status" value="1"/>
</dbReference>
<dbReference type="GO" id="GO:0009073">
    <property type="term" value="P:aromatic amino acid family biosynthetic process"/>
    <property type="evidence" value="ECO:0007669"/>
    <property type="project" value="UniProtKB-KW"/>
</dbReference>
<sequence length="367" mass="39989">MLQTINLGLKTNSYCIAIGDRGISRLGELLIAEKFKKDLKILLVTNPEVFLPYGEEVVKHLQSKGFQVRSLIIEAGEESKTQETIQRIHDAAFVQHLERGSLIIALGGGVVGDMAGFAAATWLRGISIVQVPTTLLAMVDAAIGGKTGVNHPGGKNLIGSFHQPSLVLIDPTTLKTLPSREFRAGMAEIIKYGIIGSPALLYHLEQSDSLSSQENIPSDSLKSILKYSVQTKAQIVMEDEREGSLRAILNYGHTLGHVVETLTNYNTYLHGEAVALGMIAAGEIACMLNLWTQDMQSRQKKLIEKAGLPLVWPKLPLNSVLSCLQGDKKVQEGKVRFVLPTGLGKVVIKNDVPKEMITHLLNRISGE</sequence>
<comment type="subcellular location">
    <subcellularLocation>
        <location evidence="5">Cytoplasm</location>
    </subcellularLocation>
</comment>
<dbReference type="PANTHER" id="PTHR43622">
    <property type="entry name" value="3-DEHYDROQUINATE SYNTHASE"/>
    <property type="match status" value="1"/>
</dbReference>
<dbReference type="EMBL" id="KX897545">
    <property type="protein sequence ID" value="APP87861.1"/>
    <property type="molecule type" value="Genomic_DNA"/>
</dbReference>
<protein>
    <recommendedName>
        <fullName evidence="9">3-dehydroquinate synthase</fullName>
        <ecNumber evidence="8">4.2.3.4</ecNumber>
    </recommendedName>
</protein>
<evidence type="ECO:0000313" key="21">
    <source>
        <dbReference type="EMBL" id="APP87861.1"/>
    </source>
</evidence>
<comment type="cofactor">
    <cofactor evidence="2">
        <name>NAD(+)</name>
        <dbReference type="ChEBI" id="CHEBI:57540"/>
    </cofactor>
</comment>
<keyword evidence="18" id="KW-0170">Cobalt</keyword>
<evidence type="ECO:0000259" key="19">
    <source>
        <dbReference type="Pfam" id="PF01761"/>
    </source>
</evidence>
<dbReference type="NCBIfam" id="TIGR01357">
    <property type="entry name" value="aroB"/>
    <property type="match status" value="1"/>
</dbReference>
<evidence type="ECO:0000313" key="22">
    <source>
        <dbReference type="EMBL" id="AQX44628.1"/>
    </source>
</evidence>
<comment type="similarity">
    <text evidence="7">Belongs to the sugar phosphate cyclases superfamily. Dehydroquinate synthase family.</text>
</comment>
<dbReference type="PANTHER" id="PTHR43622:SF7">
    <property type="entry name" value="3-DEHYDROQUINATE SYNTHASE, CHLOROPLASTIC"/>
    <property type="match status" value="1"/>
</dbReference>
<keyword evidence="24" id="KW-1185">Reference proteome</keyword>
<proteinExistence type="inferred from homology"/>
<dbReference type="Pfam" id="PF01761">
    <property type="entry name" value="DHQ_synthase"/>
    <property type="match status" value="1"/>
</dbReference>
<feature type="domain" description="3-dehydroquinate synthase N-terminal" evidence="19">
    <location>
        <begin position="71"/>
        <end position="183"/>
    </location>
</feature>
<evidence type="ECO:0000256" key="14">
    <source>
        <dbReference type="ARBA" id="ARBA00022833"/>
    </source>
</evidence>
<dbReference type="InterPro" id="IPR030963">
    <property type="entry name" value="DHQ_synth_fam"/>
</dbReference>
<dbReference type="Proteomes" id="UP000503178">
    <property type="component" value="Chromatophore Pltd"/>
</dbReference>
<evidence type="ECO:0000256" key="12">
    <source>
        <dbReference type="ARBA" id="ARBA00022723"/>
    </source>
</evidence>
<dbReference type="PIRSF" id="PIRSF001455">
    <property type="entry name" value="DHQ_synth"/>
    <property type="match status" value="1"/>
</dbReference>
<dbReference type="EMBL" id="LC490351">
    <property type="protein sequence ID" value="BBL85835.1"/>
    <property type="molecule type" value="Genomic_DNA"/>
</dbReference>
<evidence type="ECO:0000256" key="13">
    <source>
        <dbReference type="ARBA" id="ARBA00022741"/>
    </source>
</evidence>
<feature type="domain" description="3-dehydroquinate synthase C-terminal" evidence="20">
    <location>
        <begin position="185"/>
        <end position="330"/>
    </location>
</feature>
<evidence type="ECO:0000256" key="4">
    <source>
        <dbReference type="ARBA" id="ARBA00001947"/>
    </source>
</evidence>
<evidence type="ECO:0000313" key="24">
    <source>
        <dbReference type="Proteomes" id="UP000503178"/>
    </source>
</evidence>
<dbReference type="GO" id="GO:0005737">
    <property type="term" value="C:cytoplasm"/>
    <property type="evidence" value="ECO:0007669"/>
    <property type="project" value="UniProtKB-SubCell"/>
</dbReference>
<dbReference type="EMBL" id="KY124271">
    <property type="protein sequence ID" value="AQX44628.1"/>
    <property type="molecule type" value="Genomic_DNA"/>
</dbReference>
<evidence type="ECO:0000256" key="1">
    <source>
        <dbReference type="ARBA" id="ARBA00001393"/>
    </source>
</evidence>
<comment type="catalytic activity">
    <reaction evidence="1">
        <text>7-phospho-2-dehydro-3-deoxy-D-arabino-heptonate = 3-dehydroquinate + phosphate</text>
        <dbReference type="Rhea" id="RHEA:21968"/>
        <dbReference type="ChEBI" id="CHEBI:32364"/>
        <dbReference type="ChEBI" id="CHEBI:43474"/>
        <dbReference type="ChEBI" id="CHEBI:58394"/>
        <dbReference type="EC" id="4.2.3.4"/>
    </reaction>
</comment>
<keyword evidence="11" id="KW-0028">Amino-acid biosynthesis</keyword>
<keyword evidence="14" id="KW-0862">Zinc</keyword>
<evidence type="ECO:0000256" key="9">
    <source>
        <dbReference type="ARBA" id="ARBA00017684"/>
    </source>
</evidence>
<dbReference type="InterPro" id="IPR050071">
    <property type="entry name" value="Dehydroquinate_synthase"/>
</dbReference>
<evidence type="ECO:0000256" key="15">
    <source>
        <dbReference type="ARBA" id="ARBA00023027"/>
    </source>
</evidence>
<evidence type="ECO:0000256" key="18">
    <source>
        <dbReference type="ARBA" id="ARBA00023285"/>
    </source>
</evidence>
<comment type="pathway">
    <text evidence="6">Metabolic intermediate biosynthesis; chorismate biosynthesis; chorismate from D-erythrose 4-phosphate and phosphoenolpyruvate: step 2/7.</text>
</comment>
<dbReference type="Gene3D" id="1.20.1090.10">
    <property type="entry name" value="Dehydroquinate synthase-like - alpha domain"/>
    <property type="match status" value="1"/>
</dbReference>
<keyword evidence="15" id="KW-0520">NAD</keyword>
<comment type="cofactor">
    <cofactor evidence="3">
        <name>Co(2+)</name>
        <dbReference type="ChEBI" id="CHEBI:48828"/>
    </cofactor>
</comment>
<comment type="cofactor">
    <cofactor evidence="4">
        <name>Zn(2+)</name>
        <dbReference type="ChEBI" id="CHEBI:29105"/>
    </cofactor>
</comment>
<name>A0A1L5YAY8_9EUKA</name>
<keyword evidence="21" id="KW-0934">Plastid</keyword>
<dbReference type="GO" id="GO:0008652">
    <property type="term" value="P:amino acid biosynthetic process"/>
    <property type="evidence" value="ECO:0007669"/>
    <property type="project" value="UniProtKB-KW"/>
</dbReference>
<dbReference type="InterPro" id="IPR016037">
    <property type="entry name" value="DHQ_synth_AroB"/>
</dbReference>
<dbReference type="AlphaFoldDB" id="A0A1L5YAY8"/>
<evidence type="ECO:0000256" key="10">
    <source>
        <dbReference type="ARBA" id="ARBA00022490"/>
    </source>
</evidence>
<evidence type="ECO:0000256" key="7">
    <source>
        <dbReference type="ARBA" id="ARBA00005412"/>
    </source>
</evidence>
<evidence type="ECO:0000256" key="8">
    <source>
        <dbReference type="ARBA" id="ARBA00013031"/>
    </source>
</evidence>
<dbReference type="GO" id="GO:0046872">
    <property type="term" value="F:metal ion binding"/>
    <property type="evidence" value="ECO:0007669"/>
    <property type="project" value="UniProtKB-KW"/>
</dbReference>
<dbReference type="EC" id="4.2.3.4" evidence="8"/>
<evidence type="ECO:0000256" key="3">
    <source>
        <dbReference type="ARBA" id="ARBA00001941"/>
    </source>
</evidence>
<dbReference type="Gene3D" id="3.40.50.1970">
    <property type="match status" value="1"/>
</dbReference>
<dbReference type="GO" id="GO:0003856">
    <property type="term" value="F:3-dehydroquinate synthase activity"/>
    <property type="evidence" value="ECO:0007669"/>
    <property type="project" value="UniProtKB-EC"/>
</dbReference>
<gene>
    <name evidence="21" type="primary">aroB</name>
    <name evidence="23" type="synonym">MYN1_Chr_22</name>
    <name evidence="21" type="ORF">PCKR_056</name>
    <name evidence="22" type="ORF">PFK_056</name>
    <name evidence="23" type="ORF">PMYN1_Chma22</name>
</gene>
<evidence type="ECO:0000313" key="23">
    <source>
        <dbReference type="EMBL" id="BBL85835.1"/>
    </source>
</evidence>
<dbReference type="InterPro" id="IPR056179">
    <property type="entry name" value="DHQS_C"/>
</dbReference>
<keyword evidence="10" id="KW-0963">Cytoplasm</keyword>
<evidence type="ECO:0000256" key="6">
    <source>
        <dbReference type="ARBA" id="ARBA00004661"/>
    </source>
</evidence>
<evidence type="ECO:0000256" key="11">
    <source>
        <dbReference type="ARBA" id="ARBA00022605"/>
    </source>
</evidence>
<keyword evidence="12" id="KW-0479">Metal-binding</keyword>
<geneLocation type="plastid" evidence="21"/>